<dbReference type="Proteomes" id="UP000034488">
    <property type="component" value="Unassembled WGS sequence"/>
</dbReference>
<reference evidence="1 2" key="1">
    <citation type="journal article" date="2015" name="Nature">
        <title>rRNA introns, odd ribosomes, and small enigmatic genomes across a large radiation of phyla.</title>
        <authorList>
            <person name="Brown C.T."/>
            <person name="Hug L.A."/>
            <person name="Thomas B.C."/>
            <person name="Sharon I."/>
            <person name="Castelle C.J."/>
            <person name="Singh A."/>
            <person name="Wilkins M.J."/>
            <person name="Williams K.H."/>
            <person name="Banfield J.F."/>
        </authorList>
    </citation>
    <scope>NUCLEOTIDE SEQUENCE [LARGE SCALE GENOMIC DNA]</scope>
</reference>
<organism evidence="1 2">
    <name type="scientific">candidate division WS6 bacterium GW2011_GWB1_33_6</name>
    <dbReference type="NCBI Taxonomy" id="1619088"/>
    <lineage>
        <taxon>Bacteria</taxon>
        <taxon>Candidatus Dojkabacteria</taxon>
    </lineage>
</organism>
<dbReference type="EMBL" id="LBPI01000011">
    <property type="protein sequence ID" value="KKP54754.1"/>
    <property type="molecule type" value="Genomic_DNA"/>
</dbReference>
<comment type="caution">
    <text evidence="1">The sequence shown here is derived from an EMBL/GenBank/DDBJ whole genome shotgun (WGS) entry which is preliminary data.</text>
</comment>
<evidence type="ECO:0000313" key="1">
    <source>
        <dbReference type="EMBL" id="KKP54754.1"/>
    </source>
</evidence>
<evidence type="ECO:0000313" key="2">
    <source>
        <dbReference type="Proteomes" id="UP000034488"/>
    </source>
</evidence>
<protein>
    <submittedName>
        <fullName evidence="1">Uncharacterized protein</fullName>
    </submittedName>
</protein>
<dbReference type="AlphaFoldDB" id="A0A0G0AD46"/>
<sequence length="160" mass="18927">MYMSNDPIESNRKQESLDFIKSQIETMLKYAERGQIIDEVVFDINLRDIKIYMNILQGSQDLPFKLSLIRSSIINNEEKFMMLCDYTGINNIDMPQKGEQRVYFIESSDFAVTFIPMQLHSNQVNIFMEPLEDSPKFVRDMWEDLDKKKGLDDLQFVKFD</sequence>
<accession>A0A0G0AD46</accession>
<proteinExistence type="predicted"/>
<gene>
    <name evidence="1" type="ORF">UR47_C0011G0003</name>
</gene>
<name>A0A0G0AD46_9BACT</name>